<organism evidence="4 5">
    <name type="scientific">Marinitenerispora sediminis</name>
    <dbReference type="NCBI Taxonomy" id="1931232"/>
    <lineage>
        <taxon>Bacteria</taxon>
        <taxon>Bacillati</taxon>
        <taxon>Actinomycetota</taxon>
        <taxon>Actinomycetes</taxon>
        <taxon>Streptosporangiales</taxon>
        <taxon>Nocardiopsidaceae</taxon>
        <taxon>Marinitenerispora</taxon>
    </lineage>
</organism>
<dbReference type="Pfam" id="PF00376">
    <property type="entry name" value="MerR"/>
    <property type="match status" value="1"/>
</dbReference>
<feature type="domain" description="HTH merR-type" evidence="3">
    <location>
        <begin position="13"/>
        <end position="55"/>
    </location>
</feature>
<dbReference type="AlphaFoldDB" id="A0A368T9Z8"/>
<dbReference type="PROSITE" id="PS50937">
    <property type="entry name" value="HTH_MERR_2"/>
    <property type="match status" value="2"/>
</dbReference>
<reference evidence="4 5" key="1">
    <citation type="submission" date="2018-04" db="EMBL/GenBank/DDBJ databases">
        <title>Novel actinobacteria from marine sediment.</title>
        <authorList>
            <person name="Ng Z.Y."/>
            <person name="Tan G.Y.A."/>
        </authorList>
    </citation>
    <scope>NUCLEOTIDE SEQUENCE [LARGE SCALE GENOMIC DNA]</scope>
    <source>
        <strain evidence="4 5">TPS81</strain>
    </source>
</reference>
<dbReference type="Pfam" id="PF13411">
    <property type="entry name" value="MerR_1"/>
    <property type="match status" value="1"/>
</dbReference>
<dbReference type="InterPro" id="IPR009061">
    <property type="entry name" value="DNA-bd_dom_put_sf"/>
</dbReference>
<dbReference type="Gene3D" id="1.10.1660.10">
    <property type="match status" value="2"/>
</dbReference>
<comment type="caution">
    <text evidence="4">The sequence shown here is derived from an EMBL/GenBank/DDBJ whole genome shotgun (WGS) entry which is preliminary data.</text>
</comment>
<dbReference type="InterPro" id="IPR000551">
    <property type="entry name" value="MerR-type_HTH_dom"/>
</dbReference>
<feature type="compositionally biased region" description="Low complexity" evidence="2">
    <location>
        <begin position="246"/>
        <end position="257"/>
    </location>
</feature>
<dbReference type="EMBL" id="QEIN01000017">
    <property type="protein sequence ID" value="RCV61586.1"/>
    <property type="molecule type" value="Genomic_DNA"/>
</dbReference>
<evidence type="ECO:0000313" key="5">
    <source>
        <dbReference type="Proteomes" id="UP000253318"/>
    </source>
</evidence>
<dbReference type="RefSeq" id="WP_114396717.1">
    <property type="nucleotide sequence ID" value="NZ_QEIM01000016.1"/>
</dbReference>
<dbReference type="GO" id="GO:0003700">
    <property type="term" value="F:DNA-binding transcription factor activity"/>
    <property type="evidence" value="ECO:0007669"/>
    <property type="project" value="InterPro"/>
</dbReference>
<accession>A0A368T9Z8</accession>
<keyword evidence="5" id="KW-1185">Reference proteome</keyword>
<gene>
    <name evidence="4" type="ORF">DEF24_03855</name>
</gene>
<dbReference type="PANTHER" id="PTHR30204:SF93">
    <property type="entry name" value="HTH MERR-TYPE DOMAIN-CONTAINING PROTEIN"/>
    <property type="match status" value="1"/>
</dbReference>
<proteinExistence type="predicted"/>
<feature type="region of interest" description="Disordered" evidence="2">
    <location>
        <begin position="239"/>
        <end position="263"/>
    </location>
</feature>
<dbReference type="PANTHER" id="PTHR30204">
    <property type="entry name" value="REDOX-CYCLING DRUG-SENSING TRANSCRIPTIONAL ACTIVATOR SOXR"/>
    <property type="match status" value="1"/>
</dbReference>
<dbReference type="Proteomes" id="UP000253318">
    <property type="component" value="Unassembled WGS sequence"/>
</dbReference>
<evidence type="ECO:0000313" key="4">
    <source>
        <dbReference type="EMBL" id="RCV61586.1"/>
    </source>
</evidence>
<dbReference type="SMART" id="SM00422">
    <property type="entry name" value="HTH_MERR"/>
    <property type="match status" value="2"/>
</dbReference>
<evidence type="ECO:0000259" key="3">
    <source>
        <dbReference type="PROSITE" id="PS50937"/>
    </source>
</evidence>
<feature type="domain" description="HTH merR-type" evidence="3">
    <location>
        <begin position="126"/>
        <end position="195"/>
    </location>
</feature>
<protein>
    <submittedName>
        <fullName evidence="4">MerR family transcriptional regulator</fullName>
    </submittedName>
</protein>
<dbReference type="OrthoDB" id="3826383at2"/>
<sequence length="263" mass="28005">MTAAEGDLRPVDLARAAGVSTQQVRNYEDAGILPPAPRTPAGYRRFGPRHLRALLTYRAMVKGYGPISAHAIMLAVHSGEVDRALALVDAAHAALHEQRLSLAAAGEALQALAGRPADTAPPARSALRIGEVAAHLGVRTSALRVWEAAGLLTPRREPGTSYRHYGPTDVRDARLIHLLRQSRYPLPRIRPVLDDLRRTGGSDALRAAIARQHADLARRTTAMLDGAGHLHRYLAEQSAVDGGGPAAAPSHPASTAARRPEAP</sequence>
<dbReference type="SUPFAM" id="SSF46955">
    <property type="entry name" value="Putative DNA-binding domain"/>
    <property type="match status" value="2"/>
</dbReference>
<dbReference type="GO" id="GO:0003677">
    <property type="term" value="F:DNA binding"/>
    <property type="evidence" value="ECO:0007669"/>
    <property type="project" value="UniProtKB-KW"/>
</dbReference>
<name>A0A368T9Z8_9ACTN</name>
<dbReference type="InterPro" id="IPR047057">
    <property type="entry name" value="MerR_fam"/>
</dbReference>
<evidence type="ECO:0000256" key="1">
    <source>
        <dbReference type="ARBA" id="ARBA00023125"/>
    </source>
</evidence>
<keyword evidence="1" id="KW-0238">DNA-binding</keyword>
<evidence type="ECO:0000256" key="2">
    <source>
        <dbReference type="SAM" id="MobiDB-lite"/>
    </source>
</evidence>